<proteinExistence type="predicted"/>
<protein>
    <submittedName>
        <fullName evidence="2">Uncharacterized protein</fullName>
    </submittedName>
</protein>
<evidence type="ECO:0000313" key="4">
    <source>
        <dbReference type="Proteomes" id="UP001642409"/>
    </source>
</evidence>
<evidence type="ECO:0000313" key="3">
    <source>
        <dbReference type="EMBL" id="CAL6058112.1"/>
    </source>
</evidence>
<sequence>MFGISEYKIVENNQIYCELFVNKLILLDKAMIANQTQDEIYKQIFVTLRQNTQNMLTEIIYDPLVVSPEAIKEILISLDVIIQEVDSETRCLRQLNTHSKFSFTFLQFKPGQQETDLTKLLIDQKFQSEFALMLQAAQKQEKTLKLLESDILESYLCFFSFVLLIQYKLKVWLSPVDDLSTLYIKHIQLSPLNTSQLHILHRIYCDFQNQLSGQMNDKIHSLYGSELDIFNEEYTADGQNDLLFRTSEQSLYSQMMIKTVKTKMEDGDDYEINDVVKHFMNQYLNHMKSHKQLTIDLEDLDREYVHEFQQQICEEVQKLLKENEEIIYENEIFTIKRQTTVVKRRRVKKIIPNGSLPMITRQTEEILNILEPQTEPKEIPKLRPASKLKEIPKIKDYEEKTVVSKEEKEDFKNDTTPALLNDK</sequence>
<feature type="compositionally biased region" description="Basic and acidic residues" evidence="1">
    <location>
        <begin position="402"/>
        <end position="413"/>
    </location>
</feature>
<dbReference type="Proteomes" id="UP001642409">
    <property type="component" value="Unassembled WGS sequence"/>
</dbReference>
<evidence type="ECO:0000313" key="2">
    <source>
        <dbReference type="EMBL" id="CAI9921593.1"/>
    </source>
</evidence>
<feature type="region of interest" description="Disordered" evidence="1">
    <location>
        <begin position="402"/>
        <end position="423"/>
    </location>
</feature>
<feature type="compositionally biased region" description="Polar residues" evidence="1">
    <location>
        <begin position="414"/>
        <end position="423"/>
    </location>
</feature>
<comment type="caution">
    <text evidence="2">The sequence shown here is derived from an EMBL/GenBank/DDBJ whole genome shotgun (WGS) entry which is preliminary data.</text>
</comment>
<reference evidence="3 4" key="2">
    <citation type="submission" date="2024-07" db="EMBL/GenBank/DDBJ databases">
        <authorList>
            <person name="Akdeniz Z."/>
        </authorList>
    </citation>
    <scope>NUCLEOTIDE SEQUENCE [LARGE SCALE GENOMIC DNA]</scope>
</reference>
<evidence type="ECO:0000256" key="1">
    <source>
        <dbReference type="SAM" id="MobiDB-lite"/>
    </source>
</evidence>
<reference evidence="2" key="1">
    <citation type="submission" date="2023-06" db="EMBL/GenBank/DDBJ databases">
        <authorList>
            <person name="Kurt Z."/>
        </authorList>
    </citation>
    <scope>NUCLEOTIDE SEQUENCE</scope>
</reference>
<dbReference type="EMBL" id="CAXDID020000218">
    <property type="protein sequence ID" value="CAL6058112.1"/>
    <property type="molecule type" value="Genomic_DNA"/>
</dbReference>
<organism evidence="2">
    <name type="scientific">Hexamita inflata</name>
    <dbReference type="NCBI Taxonomy" id="28002"/>
    <lineage>
        <taxon>Eukaryota</taxon>
        <taxon>Metamonada</taxon>
        <taxon>Diplomonadida</taxon>
        <taxon>Hexamitidae</taxon>
        <taxon>Hexamitinae</taxon>
        <taxon>Hexamita</taxon>
    </lineage>
</organism>
<dbReference type="EMBL" id="CATOUU010000226">
    <property type="protein sequence ID" value="CAI9921593.1"/>
    <property type="molecule type" value="Genomic_DNA"/>
</dbReference>
<accession>A0AA86NLF3</accession>
<dbReference type="AlphaFoldDB" id="A0AA86NLF3"/>
<keyword evidence="4" id="KW-1185">Reference proteome</keyword>
<name>A0AA86NLF3_9EUKA</name>
<gene>
    <name evidence="3" type="ORF">HINF_LOCUS48002</name>
    <name evidence="2" type="ORF">HINF_LOCUS9238</name>
</gene>